<dbReference type="OrthoDB" id="8001190at2"/>
<protein>
    <submittedName>
        <fullName evidence="2">Uncharacterized protein</fullName>
    </submittedName>
</protein>
<dbReference type="KEGG" id="mmes:MMSR116_28170"/>
<dbReference type="RefSeq" id="WP_039893307.1">
    <property type="nucleotide sequence ID" value="NZ_CP043538.1"/>
</dbReference>
<feature type="chain" id="PRO_5025393485" evidence="1">
    <location>
        <begin position="25"/>
        <end position="95"/>
    </location>
</feature>
<reference evidence="2 3" key="1">
    <citation type="journal article" date="2012" name="Genet. Mol. Biol.">
        <title>Analysis of 16S rRNA and mxaF genes revealing insights into Methylobacterium niche-specific plant association.</title>
        <authorList>
            <person name="Dourado M.N."/>
            <person name="Andreote F.D."/>
            <person name="Dini-Andreote F."/>
            <person name="Conti R."/>
            <person name="Araujo J.M."/>
            <person name="Araujo W.L."/>
        </authorList>
    </citation>
    <scope>NUCLEOTIDE SEQUENCE [LARGE SCALE GENOMIC DNA]</scope>
    <source>
        <strain evidence="2 3">SR1.6/6</strain>
    </source>
</reference>
<organism evidence="2 3">
    <name type="scientific">Methylobacterium mesophilicum SR1.6/6</name>
    <dbReference type="NCBI Taxonomy" id="908290"/>
    <lineage>
        <taxon>Bacteria</taxon>
        <taxon>Pseudomonadati</taxon>
        <taxon>Pseudomonadota</taxon>
        <taxon>Alphaproteobacteria</taxon>
        <taxon>Hyphomicrobiales</taxon>
        <taxon>Methylobacteriaceae</taxon>
        <taxon>Methylobacterium</taxon>
    </lineage>
</organism>
<keyword evidence="1" id="KW-0732">Signal</keyword>
<accession>A0A6B9FRX0</accession>
<evidence type="ECO:0000313" key="2">
    <source>
        <dbReference type="EMBL" id="QGY05341.1"/>
    </source>
</evidence>
<dbReference type="EMBL" id="CP043538">
    <property type="protein sequence ID" value="QGY05341.1"/>
    <property type="molecule type" value="Genomic_DNA"/>
</dbReference>
<sequence>MSHQKKLIVLILAALYGFMAPAWSESEMAAGGAFMSSYTSDPYFDPRSQYSQRHALGDIGGQPMLAEPLGAQPPCALFDKPCADRFERTRRHAYP</sequence>
<evidence type="ECO:0000256" key="1">
    <source>
        <dbReference type="SAM" id="SignalP"/>
    </source>
</evidence>
<reference evidence="2 3" key="2">
    <citation type="journal article" date="2013" name="Genome Announc.">
        <title>Draft Genome Sequence of Methylobacterium mesophilicum Strain SR1.6/6, Isolated from Citrus sinensis.</title>
        <authorList>
            <person name="Marinho Almeida D."/>
            <person name="Dini-Andreote F."/>
            <person name="Camargo Neves A.A."/>
            <person name="Juca Ramos R.T."/>
            <person name="Andreote F.D."/>
            <person name="Carneiro A.R."/>
            <person name="Oliveira de Souza Lima A."/>
            <person name="Caracciolo Gomes de Sa P.H."/>
            <person name="Ribeiro Barbosa M.S."/>
            <person name="Araujo W.L."/>
            <person name="Silva A."/>
        </authorList>
    </citation>
    <scope>NUCLEOTIDE SEQUENCE [LARGE SCALE GENOMIC DNA]</scope>
    <source>
        <strain evidence="2 3">SR1.6/6</strain>
    </source>
</reference>
<name>A0A6B9FRX0_9HYPH</name>
<proteinExistence type="predicted"/>
<gene>
    <name evidence="2" type="ORF">MMSR116_28170</name>
</gene>
<dbReference type="Proteomes" id="UP000012488">
    <property type="component" value="Chromosome"/>
</dbReference>
<dbReference type="AlphaFoldDB" id="A0A6B9FRX0"/>
<evidence type="ECO:0000313" key="3">
    <source>
        <dbReference type="Proteomes" id="UP000012488"/>
    </source>
</evidence>
<feature type="signal peptide" evidence="1">
    <location>
        <begin position="1"/>
        <end position="24"/>
    </location>
</feature>